<dbReference type="AlphaFoldDB" id="F8DAM3"/>
<keyword evidence="1" id="KW-0812">Transmembrane</keyword>
<feature type="transmembrane region" description="Helical" evidence="1">
    <location>
        <begin position="31"/>
        <end position="53"/>
    </location>
</feature>
<organism evidence="2 3">
    <name type="scientific">Halopiger xanaduensis (strain DSM 18323 / JCM 14033 / SH-6)</name>
    <dbReference type="NCBI Taxonomy" id="797210"/>
    <lineage>
        <taxon>Archaea</taxon>
        <taxon>Methanobacteriati</taxon>
        <taxon>Methanobacteriota</taxon>
        <taxon>Stenosarchaea group</taxon>
        <taxon>Halobacteria</taxon>
        <taxon>Halobacteriales</taxon>
        <taxon>Natrialbaceae</taxon>
        <taxon>Halopiger</taxon>
    </lineage>
</organism>
<keyword evidence="1" id="KW-0472">Membrane</keyword>
<protein>
    <submittedName>
        <fullName evidence="2">Uncharacterized protein</fullName>
    </submittedName>
</protein>
<evidence type="ECO:0000256" key="1">
    <source>
        <dbReference type="SAM" id="Phobius"/>
    </source>
</evidence>
<sequence length="246" mass="25758">MDVDADADAPADPDDLLQWRRDATTSRSIRLLWSLGVGTFFAVITIIVFWRLYDLTGQIGGQSVVVALFAAILVTILALAASDDTAAHLERLPFSTPSGTALQRAADAALGAIAMGAIIVTLMGIGRYVSQNNLLGDLGAGPFTGLAALTIPLALGALVCSSFLESVGAFDPDEGVLYLYEPEQAIDLSVIRSVSTRSVGDAVVVSLDYAQPGGQYVAGPRRVVVPPAIAAEIEAYVDRKTKPPEA</sequence>
<proteinExistence type="predicted"/>
<dbReference type="HOGENOM" id="CLU_1127077_0_0_2"/>
<reference evidence="2 3" key="1">
    <citation type="journal article" date="2012" name="Stand. Genomic Sci.">
        <title>Complete genome sequence of Halopiger xanaduensis type strain (SH-6(T)).</title>
        <authorList>
            <person name="Anderson I."/>
            <person name="Tindall B.J."/>
            <person name="Rohde M."/>
            <person name="Lucas S."/>
            <person name="Han J."/>
            <person name="Lapidus A."/>
            <person name="Cheng J.F."/>
            <person name="Goodwin L."/>
            <person name="Pitluck S."/>
            <person name="Peters L."/>
            <person name="Pati A."/>
            <person name="Mikhailova N."/>
            <person name="Pagani I."/>
            <person name="Teshima H."/>
            <person name="Han C."/>
            <person name="Tapia R."/>
            <person name="Land M."/>
            <person name="Woyke T."/>
            <person name="Klenk H.P."/>
            <person name="Kyrpides N."/>
            <person name="Ivanova N."/>
        </authorList>
    </citation>
    <scope>NUCLEOTIDE SEQUENCE [LARGE SCALE GENOMIC DNA]</scope>
    <source>
        <strain evidence="3">DSM 18323 / JCM 14033 / SH-6</strain>
    </source>
</reference>
<dbReference type="eggNOG" id="arCOG10704">
    <property type="taxonomic scope" value="Archaea"/>
</dbReference>
<keyword evidence="3" id="KW-1185">Reference proteome</keyword>
<dbReference type="RefSeq" id="WP_013878728.1">
    <property type="nucleotide sequence ID" value="NC_015666.1"/>
</dbReference>
<name>F8DAM3_HALXS</name>
<dbReference type="EMBL" id="CP002839">
    <property type="protein sequence ID" value="AEH35829.1"/>
    <property type="molecule type" value="Genomic_DNA"/>
</dbReference>
<accession>F8DAM3</accession>
<gene>
    <name evidence="2" type="ordered locus">Halxa_1196</name>
</gene>
<feature type="transmembrane region" description="Helical" evidence="1">
    <location>
        <begin position="59"/>
        <end position="81"/>
    </location>
</feature>
<evidence type="ECO:0000313" key="2">
    <source>
        <dbReference type="EMBL" id="AEH35829.1"/>
    </source>
</evidence>
<feature type="transmembrane region" description="Helical" evidence="1">
    <location>
        <begin position="141"/>
        <end position="164"/>
    </location>
</feature>
<evidence type="ECO:0000313" key="3">
    <source>
        <dbReference type="Proteomes" id="UP000006794"/>
    </source>
</evidence>
<dbReference type="GeneID" id="10796166"/>
<feature type="transmembrane region" description="Helical" evidence="1">
    <location>
        <begin position="108"/>
        <end position="129"/>
    </location>
</feature>
<dbReference type="OrthoDB" id="157319at2157"/>
<dbReference type="KEGG" id="hxa:Halxa_1196"/>
<dbReference type="Proteomes" id="UP000006794">
    <property type="component" value="Chromosome"/>
</dbReference>
<keyword evidence="1" id="KW-1133">Transmembrane helix</keyword>